<dbReference type="PANTHER" id="PTHR34547">
    <property type="entry name" value="YACP-LIKE NYN DOMAIN PROTEIN"/>
    <property type="match status" value="1"/>
</dbReference>
<dbReference type="RefSeq" id="WP_307491820.1">
    <property type="nucleotide sequence ID" value="NZ_JAUSVB010000002.1"/>
</dbReference>
<dbReference type="EMBL" id="JAUSVB010000002">
    <property type="protein sequence ID" value="MDQ0373648.1"/>
    <property type="molecule type" value="Genomic_DNA"/>
</dbReference>
<evidence type="ECO:0000313" key="3">
    <source>
        <dbReference type="Proteomes" id="UP001239626"/>
    </source>
</evidence>
<dbReference type="Pfam" id="PF05991">
    <property type="entry name" value="NYN_YacP"/>
    <property type="match status" value="1"/>
</dbReference>
<organism evidence="2 3">
    <name type="scientific">Cellulomonas humilata</name>
    <dbReference type="NCBI Taxonomy" id="144055"/>
    <lineage>
        <taxon>Bacteria</taxon>
        <taxon>Bacillati</taxon>
        <taxon>Actinomycetota</taxon>
        <taxon>Actinomycetes</taxon>
        <taxon>Micrococcales</taxon>
        <taxon>Cellulomonadaceae</taxon>
        <taxon>Cellulomonas</taxon>
    </lineage>
</organism>
<gene>
    <name evidence="2" type="ORF">J2X26_001959</name>
</gene>
<evidence type="ECO:0000313" key="2">
    <source>
        <dbReference type="EMBL" id="MDQ0373648.1"/>
    </source>
</evidence>
<feature type="coiled-coil region" evidence="1">
    <location>
        <begin position="130"/>
        <end position="217"/>
    </location>
</feature>
<dbReference type="Proteomes" id="UP001239626">
    <property type="component" value="Unassembled WGS sequence"/>
</dbReference>
<reference evidence="2 3" key="1">
    <citation type="submission" date="2023-07" db="EMBL/GenBank/DDBJ databases">
        <title>Sorghum-associated microbial communities from plants grown in Nebraska, USA.</title>
        <authorList>
            <person name="Schachtman D."/>
        </authorList>
    </citation>
    <scope>NUCLEOTIDE SEQUENCE [LARGE SCALE GENOMIC DNA]</scope>
    <source>
        <strain evidence="2 3">BE332</strain>
    </source>
</reference>
<evidence type="ECO:0000256" key="1">
    <source>
        <dbReference type="SAM" id="Coils"/>
    </source>
</evidence>
<keyword evidence="3" id="KW-1185">Reference proteome</keyword>
<proteinExistence type="predicted"/>
<dbReference type="PANTHER" id="PTHR34547:SF1">
    <property type="entry name" value="YACP-LIKE NYN DOMAIN PROTEIN"/>
    <property type="match status" value="1"/>
</dbReference>
<dbReference type="InterPro" id="IPR010298">
    <property type="entry name" value="YacP-like"/>
</dbReference>
<accession>A0ABU0EEG5</accession>
<keyword evidence="1" id="KW-0175">Coiled coil</keyword>
<protein>
    <submittedName>
        <fullName evidence="2">RNA-binding protein with PIN domain</fullName>
    </submittedName>
</protein>
<name>A0ABU0EEG5_9CELL</name>
<comment type="caution">
    <text evidence="2">The sequence shown here is derived from an EMBL/GenBank/DDBJ whole genome shotgun (WGS) entry which is preliminary data.</text>
</comment>
<sequence>MGLDAGTGDEAGDVPAALRTALVQVAADVLGAAEPVDVPPSLRAVHRFAPRRRATAGAGPLWQALQDDAFRAKVARVWAQSHAELAASVAPDASAPVPPSVQAAVGAWLLGTARWRELLPPDEVGEGAGTAQVQARLERAQSDAERLRSDAVAAREEARAAQDQLGALQRELRRLRSDADRARSEGRRAAEDARASLDAAELARSRAEEDLRLAHDERKSAHAERTAARAELRAARKLADVRVRLLLDTIVDAASGLRSELALPPVADLPADLVSPPTERVAARLGSRGRSVDDPALLDELLRQPWAHLVVDGYNVSKTGYGELSLAEQRRRLVDGLAVVAARTGAEVTCCFDGQEGQQHPPGGYARGVRVLFAVGEIADDLIRRLVDAEPPGRVLVVVTSDREVARDVEQGGAWVVPSSTLVARLQRL</sequence>